<proteinExistence type="predicted"/>
<protein>
    <submittedName>
        <fullName evidence="1">Uncharacterized protein</fullName>
    </submittedName>
</protein>
<organism evidence="1">
    <name type="scientific">Anguilla anguilla</name>
    <name type="common">European freshwater eel</name>
    <name type="synonym">Muraena anguilla</name>
    <dbReference type="NCBI Taxonomy" id="7936"/>
    <lineage>
        <taxon>Eukaryota</taxon>
        <taxon>Metazoa</taxon>
        <taxon>Chordata</taxon>
        <taxon>Craniata</taxon>
        <taxon>Vertebrata</taxon>
        <taxon>Euteleostomi</taxon>
        <taxon>Actinopterygii</taxon>
        <taxon>Neopterygii</taxon>
        <taxon>Teleostei</taxon>
        <taxon>Anguilliformes</taxon>
        <taxon>Anguillidae</taxon>
        <taxon>Anguilla</taxon>
    </lineage>
</organism>
<accession>A0A0E9QW01</accession>
<name>A0A0E9QW01_ANGAN</name>
<sequence>MLPLSSSRENYFSIFKEPQGMKMDKFRVLSVYWGQDHVPFFANKNTEWQN</sequence>
<reference evidence="1" key="1">
    <citation type="submission" date="2014-11" db="EMBL/GenBank/DDBJ databases">
        <authorList>
            <person name="Amaro Gonzalez C."/>
        </authorList>
    </citation>
    <scope>NUCLEOTIDE SEQUENCE</scope>
</reference>
<dbReference type="EMBL" id="GBXM01088319">
    <property type="protein sequence ID" value="JAH20258.1"/>
    <property type="molecule type" value="Transcribed_RNA"/>
</dbReference>
<dbReference type="AlphaFoldDB" id="A0A0E9QW01"/>
<evidence type="ECO:0000313" key="1">
    <source>
        <dbReference type="EMBL" id="JAH20258.1"/>
    </source>
</evidence>
<reference evidence="1" key="2">
    <citation type="journal article" date="2015" name="Fish Shellfish Immunol.">
        <title>Early steps in the European eel (Anguilla anguilla)-Vibrio vulnificus interaction in the gills: Role of the RtxA13 toxin.</title>
        <authorList>
            <person name="Callol A."/>
            <person name="Pajuelo D."/>
            <person name="Ebbesson L."/>
            <person name="Teles M."/>
            <person name="MacKenzie S."/>
            <person name="Amaro C."/>
        </authorList>
    </citation>
    <scope>NUCLEOTIDE SEQUENCE</scope>
</reference>